<dbReference type="Proteomes" id="UP000256429">
    <property type="component" value="Unassembled WGS sequence"/>
</dbReference>
<comment type="caution">
    <text evidence="1">The sequence shown here is derived from an EMBL/GenBank/DDBJ whole genome shotgun (WGS) entry which is preliminary data.</text>
</comment>
<reference evidence="1 2" key="1">
    <citation type="submission" date="2018-08" db="EMBL/GenBank/DDBJ databases">
        <title>Genomic Encyclopedia of Type Strains, Phase III (KMG-III): the genomes of soil and plant-associated and newly described type strains.</title>
        <authorList>
            <person name="Whitman W."/>
        </authorList>
    </citation>
    <scope>NUCLEOTIDE SEQUENCE [LARGE SCALE GENOMIC DNA]</scope>
    <source>
        <strain evidence="1 2">325-5</strain>
    </source>
</reference>
<dbReference type="RefSeq" id="WP_162880038.1">
    <property type="nucleotide sequence ID" value="NZ_QTTQ01000009.1"/>
</dbReference>
<accession>A0A3D9RU26</accession>
<evidence type="ECO:0000313" key="2">
    <source>
        <dbReference type="Proteomes" id="UP000256429"/>
    </source>
</evidence>
<sequence length="46" mass="5504">MKELIKQYETAKKKSLKFMKKGQINKYFDALIEMNKYKKMITVSAN</sequence>
<protein>
    <submittedName>
        <fullName evidence="1">Uncharacterized protein</fullName>
    </submittedName>
</protein>
<evidence type="ECO:0000313" key="1">
    <source>
        <dbReference type="EMBL" id="REE83469.1"/>
    </source>
</evidence>
<gene>
    <name evidence="1" type="ORF">BX611_0760</name>
</gene>
<name>A0A3D9RU26_9FLAO</name>
<dbReference type="EMBL" id="QTTQ01000009">
    <property type="protein sequence ID" value="REE83469.1"/>
    <property type="molecule type" value="Genomic_DNA"/>
</dbReference>
<organism evidence="1 2">
    <name type="scientific">Lutibacter oceani</name>
    <dbReference type="NCBI Taxonomy" id="1853311"/>
    <lineage>
        <taxon>Bacteria</taxon>
        <taxon>Pseudomonadati</taxon>
        <taxon>Bacteroidota</taxon>
        <taxon>Flavobacteriia</taxon>
        <taxon>Flavobacteriales</taxon>
        <taxon>Flavobacteriaceae</taxon>
        <taxon>Lutibacter</taxon>
    </lineage>
</organism>
<keyword evidence="2" id="KW-1185">Reference proteome</keyword>
<dbReference type="AlphaFoldDB" id="A0A3D9RU26"/>
<proteinExistence type="predicted"/>